<protein>
    <submittedName>
        <fullName evidence="2">Uncharacterized protein</fullName>
    </submittedName>
</protein>
<keyword evidence="3" id="KW-1185">Reference proteome</keyword>
<dbReference type="Proteomes" id="UP001224775">
    <property type="component" value="Unassembled WGS sequence"/>
</dbReference>
<dbReference type="AlphaFoldDB" id="A0AAD8YHD1"/>
<feature type="compositionally biased region" description="Polar residues" evidence="1">
    <location>
        <begin position="65"/>
        <end position="80"/>
    </location>
</feature>
<evidence type="ECO:0000313" key="2">
    <source>
        <dbReference type="EMBL" id="KAK1746132.1"/>
    </source>
</evidence>
<gene>
    <name evidence="2" type="ORF">QTG54_002739</name>
</gene>
<feature type="region of interest" description="Disordered" evidence="1">
    <location>
        <begin position="41"/>
        <end position="91"/>
    </location>
</feature>
<organism evidence="2 3">
    <name type="scientific">Skeletonema marinoi</name>
    <dbReference type="NCBI Taxonomy" id="267567"/>
    <lineage>
        <taxon>Eukaryota</taxon>
        <taxon>Sar</taxon>
        <taxon>Stramenopiles</taxon>
        <taxon>Ochrophyta</taxon>
        <taxon>Bacillariophyta</taxon>
        <taxon>Coscinodiscophyceae</taxon>
        <taxon>Thalassiosirophycidae</taxon>
        <taxon>Thalassiosirales</taxon>
        <taxon>Skeletonemataceae</taxon>
        <taxon>Skeletonema</taxon>
        <taxon>Skeletonema marinoi-dohrnii complex</taxon>
    </lineage>
</organism>
<proteinExistence type="predicted"/>
<accession>A0AAD8YHD1</accession>
<name>A0AAD8YHD1_9STRA</name>
<evidence type="ECO:0000313" key="3">
    <source>
        <dbReference type="Proteomes" id="UP001224775"/>
    </source>
</evidence>
<reference evidence="2" key="1">
    <citation type="submission" date="2023-06" db="EMBL/GenBank/DDBJ databases">
        <title>Survivors Of The Sea: Transcriptome response of Skeletonema marinoi to long-term dormancy.</title>
        <authorList>
            <person name="Pinder M.I.M."/>
            <person name="Kourtchenko O."/>
            <person name="Robertson E.K."/>
            <person name="Larsson T."/>
            <person name="Maumus F."/>
            <person name="Osuna-Cruz C.M."/>
            <person name="Vancaester E."/>
            <person name="Stenow R."/>
            <person name="Vandepoele K."/>
            <person name="Ploug H."/>
            <person name="Bruchert V."/>
            <person name="Godhe A."/>
            <person name="Topel M."/>
        </authorList>
    </citation>
    <scope>NUCLEOTIDE SEQUENCE</scope>
    <source>
        <strain evidence="2">R05AC</strain>
    </source>
</reference>
<comment type="caution">
    <text evidence="2">The sequence shown here is derived from an EMBL/GenBank/DDBJ whole genome shotgun (WGS) entry which is preliminary data.</text>
</comment>
<sequence>MSSLSSASPSLAFVSVPPGAAAAAVAWKVSSRQPRFFFSTPLNSFAESEPEDSSETSSDGKLPSISPQNSNNASNTQPTVATPAPNMGASIDAQNVGEMLFNEQLLKSGRGDVRVGPMRRWKDFRGNEIVPDNAVDGPN</sequence>
<evidence type="ECO:0000256" key="1">
    <source>
        <dbReference type="SAM" id="MobiDB-lite"/>
    </source>
</evidence>
<dbReference type="EMBL" id="JATAAI010000004">
    <property type="protein sequence ID" value="KAK1746132.1"/>
    <property type="molecule type" value="Genomic_DNA"/>
</dbReference>